<feature type="region of interest" description="Disordered" evidence="1">
    <location>
        <begin position="257"/>
        <end position="278"/>
    </location>
</feature>
<name>A0AAD6Z3C9_9AGAR</name>
<protein>
    <submittedName>
        <fullName evidence="3">Uncharacterized protein</fullName>
    </submittedName>
</protein>
<dbReference type="Proteomes" id="UP001218218">
    <property type="component" value="Unassembled WGS sequence"/>
</dbReference>
<evidence type="ECO:0000313" key="3">
    <source>
        <dbReference type="EMBL" id="KAJ7305563.1"/>
    </source>
</evidence>
<evidence type="ECO:0000313" key="4">
    <source>
        <dbReference type="Proteomes" id="UP001218218"/>
    </source>
</evidence>
<evidence type="ECO:0000256" key="2">
    <source>
        <dbReference type="SAM" id="Phobius"/>
    </source>
</evidence>
<feature type="transmembrane region" description="Helical" evidence="2">
    <location>
        <begin position="23"/>
        <end position="41"/>
    </location>
</feature>
<comment type="caution">
    <text evidence="3">The sequence shown here is derived from an EMBL/GenBank/DDBJ whole genome shotgun (WGS) entry which is preliminary data.</text>
</comment>
<dbReference type="EMBL" id="JARIHO010000096">
    <property type="protein sequence ID" value="KAJ7305563.1"/>
    <property type="molecule type" value="Genomic_DNA"/>
</dbReference>
<feature type="compositionally biased region" description="Polar residues" evidence="1">
    <location>
        <begin position="268"/>
        <end position="278"/>
    </location>
</feature>
<gene>
    <name evidence="3" type="ORF">DFH08DRAFT_721164</name>
</gene>
<evidence type="ECO:0000256" key="1">
    <source>
        <dbReference type="SAM" id="MobiDB-lite"/>
    </source>
</evidence>
<feature type="transmembrane region" description="Helical" evidence="2">
    <location>
        <begin position="95"/>
        <end position="114"/>
    </location>
</feature>
<accession>A0AAD6Z3C9</accession>
<dbReference type="AlphaFoldDB" id="A0AAD6Z3C9"/>
<keyword evidence="4" id="KW-1185">Reference proteome</keyword>
<keyword evidence="2" id="KW-0812">Transmembrane</keyword>
<proteinExistence type="predicted"/>
<reference evidence="3" key="1">
    <citation type="submission" date="2023-03" db="EMBL/GenBank/DDBJ databases">
        <title>Massive genome expansion in bonnet fungi (Mycena s.s.) driven by repeated elements and novel gene families across ecological guilds.</title>
        <authorList>
            <consortium name="Lawrence Berkeley National Laboratory"/>
            <person name="Harder C.B."/>
            <person name="Miyauchi S."/>
            <person name="Viragh M."/>
            <person name="Kuo A."/>
            <person name="Thoen E."/>
            <person name="Andreopoulos B."/>
            <person name="Lu D."/>
            <person name="Skrede I."/>
            <person name="Drula E."/>
            <person name="Henrissat B."/>
            <person name="Morin E."/>
            <person name="Kohler A."/>
            <person name="Barry K."/>
            <person name="LaButti K."/>
            <person name="Morin E."/>
            <person name="Salamov A."/>
            <person name="Lipzen A."/>
            <person name="Mereny Z."/>
            <person name="Hegedus B."/>
            <person name="Baldrian P."/>
            <person name="Stursova M."/>
            <person name="Weitz H."/>
            <person name="Taylor A."/>
            <person name="Grigoriev I.V."/>
            <person name="Nagy L.G."/>
            <person name="Martin F."/>
            <person name="Kauserud H."/>
        </authorList>
    </citation>
    <scope>NUCLEOTIDE SEQUENCE</scope>
    <source>
        <strain evidence="3">CBHHK002</strain>
    </source>
</reference>
<feature type="transmembrane region" description="Helical" evidence="2">
    <location>
        <begin position="143"/>
        <end position="163"/>
    </location>
</feature>
<organism evidence="3 4">
    <name type="scientific">Mycena albidolilacea</name>
    <dbReference type="NCBI Taxonomy" id="1033008"/>
    <lineage>
        <taxon>Eukaryota</taxon>
        <taxon>Fungi</taxon>
        <taxon>Dikarya</taxon>
        <taxon>Basidiomycota</taxon>
        <taxon>Agaricomycotina</taxon>
        <taxon>Agaricomycetes</taxon>
        <taxon>Agaricomycetidae</taxon>
        <taxon>Agaricales</taxon>
        <taxon>Marasmiineae</taxon>
        <taxon>Mycenaceae</taxon>
        <taxon>Mycena</taxon>
    </lineage>
</organism>
<keyword evidence="2" id="KW-1133">Transmembrane helix</keyword>
<keyword evidence="2" id="KW-0472">Membrane</keyword>
<sequence>MPLSERPDRANENLASLGPPMEALFMFNMVVGDTVVIWRAWVLYQRTLWVVAIPCTMLLMSFIFTVIDLTCLTGAGWSNQSAIAGGGEICTHAELMSWAFSFVTNATCTILIGYKAWQHRRSMKALNIVGNPRRLTTDKMLSLLVESGFIYCIFWLTQLILFFDIDREKPIIYVYELFSGMGDQISGMYPTLIIVIVNFHQTMWEAPSTTVDLGSKSRAISTVQWGPGSKRSVPTDTLFSHGDNGIQLDSIAQKEFDSGAGGRGVHSGSFSQYGSENV</sequence>
<feature type="transmembrane region" description="Helical" evidence="2">
    <location>
        <begin position="48"/>
        <end position="75"/>
    </location>
</feature>